<dbReference type="EMBL" id="MCOG01000131">
    <property type="protein sequence ID" value="ORY39676.1"/>
    <property type="molecule type" value="Genomic_DNA"/>
</dbReference>
<dbReference type="Proteomes" id="UP000193920">
    <property type="component" value="Unassembled WGS sequence"/>
</dbReference>
<evidence type="ECO:0000256" key="1">
    <source>
        <dbReference type="SAM" id="MobiDB-lite"/>
    </source>
</evidence>
<feature type="transmembrane region" description="Helical" evidence="2">
    <location>
        <begin position="215"/>
        <end position="236"/>
    </location>
</feature>
<keyword evidence="2" id="KW-1133">Transmembrane helix</keyword>
<feature type="transmembrane region" description="Helical" evidence="2">
    <location>
        <begin position="134"/>
        <end position="154"/>
    </location>
</feature>
<accession>A0A1Y2BY58</accession>
<comment type="caution">
    <text evidence="3">The sequence shown here is derived from an EMBL/GenBank/DDBJ whole genome shotgun (WGS) entry which is preliminary data.</text>
</comment>
<organism evidence="3 4">
    <name type="scientific">Neocallimastix californiae</name>
    <dbReference type="NCBI Taxonomy" id="1754190"/>
    <lineage>
        <taxon>Eukaryota</taxon>
        <taxon>Fungi</taxon>
        <taxon>Fungi incertae sedis</taxon>
        <taxon>Chytridiomycota</taxon>
        <taxon>Chytridiomycota incertae sedis</taxon>
        <taxon>Neocallimastigomycetes</taxon>
        <taxon>Neocallimastigales</taxon>
        <taxon>Neocallimastigaceae</taxon>
        <taxon>Neocallimastix</taxon>
    </lineage>
</organism>
<dbReference type="AlphaFoldDB" id="A0A1Y2BY58"/>
<protein>
    <submittedName>
        <fullName evidence="3">Uncharacterized protein</fullName>
    </submittedName>
</protein>
<evidence type="ECO:0000313" key="3">
    <source>
        <dbReference type="EMBL" id="ORY39676.1"/>
    </source>
</evidence>
<feature type="transmembrane region" description="Helical" evidence="2">
    <location>
        <begin position="248"/>
        <end position="270"/>
    </location>
</feature>
<feature type="transmembrane region" description="Helical" evidence="2">
    <location>
        <begin position="63"/>
        <end position="85"/>
    </location>
</feature>
<evidence type="ECO:0000256" key="2">
    <source>
        <dbReference type="SAM" id="Phobius"/>
    </source>
</evidence>
<reference evidence="3 4" key="1">
    <citation type="submission" date="2016-08" db="EMBL/GenBank/DDBJ databases">
        <title>A Parts List for Fungal Cellulosomes Revealed by Comparative Genomics.</title>
        <authorList>
            <consortium name="DOE Joint Genome Institute"/>
            <person name="Haitjema C.H."/>
            <person name="Gilmore S.P."/>
            <person name="Henske J.K."/>
            <person name="Solomon K.V."/>
            <person name="De Groot R."/>
            <person name="Kuo A."/>
            <person name="Mondo S.J."/>
            <person name="Salamov A.A."/>
            <person name="Labutti K."/>
            <person name="Zhao Z."/>
            <person name="Chiniquy J."/>
            <person name="Barry K."/>
            <person name="Brewer H.M."/>
            <person name="Purvine S.O."/>
            <person name="Wright A.T."/>
            <person name="Boxma B."/>
            <person name="Van Alen T."/>
            <person name="Hackstein J.H."/>
            <person name="Baker S.E."/>
            <person name="Grigoriev I.V."/>
            <person name="O'Malley M.A."/>
        </authorList>
    </citation>
    <scope>NUCLEOTIDE SEQUENCE [LARGE SCALE GENOMIC DNA]</scope>
    <source>
        <strain evidence="3 4">G1</strain>
    </source>
</reference>
<keyword evidence="2" id="KW-0812">Transmembrane</keyword>
<proteinExistence type="predicted"/>
<sequence>MSSSTIASRFLIEHETCFGKEERSFIEGFLTEFKDSYRYTFLIQFILVSLLYFNVGKGVYWKVLFYASTAGLLGSIFENIAVSYLCRESLKTEEHSIFFLFFLINEIFWITTEYAIPYLNLIKMKAFARGKLANIMRFTILGLFIPFVFFRFLIGYTRMKKGYLQDVEIQTYHGYAFGVMAIADLICTFAILYFVRQNNLRAISNLNDYIKHSSYTILVGVDIVSTLLSILSLFNSLTSNANPILKSLTVPLFCFKSSFVLILAIDAFLFKYGANMSSINESKNNSSTNNSRSFGTYKGGSNSNGYKNYKSLDLNKNKSFGASYTIDMNALNNKTNNSNNNNNNNNNVNNNNNITLNSNGYSYKSKTNQSNIVSPYNFSSFDKSKAQSPIVKNFTNLPSNSSPILFETTSNNTQKVEVNAYSKTYGYYY</sequence>
<feature type="transmembrane region" description="Helical" evidence="2">
    <location>
        <begin position="37"/>
        <end position="56"/>
    </location>
</feature>
<keyword evidence="2" id="KW-0472">Membrane</keyword>
<feature type="region of interest" description="Disordered" evidence="1">
    <location>
        <begin position="332"/>
        <end position="353"/>
    </location>
</feature>
<feature type="transmembrane region" description="Helical" evidence="2">
    <location>
        <begin position="97"/>
        <end position="122"/>
    </location>
</feature>
<keyword evidence="4" id="KW-1185">Reference proteome</keyword>
<evidence type="ECO:0000313" key="4">
    <source>
        <dbReference type="Proteomes" id="UP000193920"/>
    </source>
</evidence>
<name>A0A1Y2BY58_9FUNG</name>
<gene>
    <name evidence="3" type="ORF">LY90DRAFT_704251</name>
</gene>
<feature type="transmembrane region" description="Helical" evidence="2">
    <location>
        <begin position="174"/>
        <end position="195"/>
    </location>
</feature>